<accession>A0ABP7TC18</accession>
<keyword evidence="5 6" id="KW-0472">Membrane</keyword>
<gene>
    <name evidence="7" type="ORF">GCM10022212_22090</name>
</gene>
<protein>
    <submittedName>
        <fullName evidence="7">TerC family protein</fullName>
    </submittedName>
</protein>
<keyword evidence="8" id="KW-1185">Reference proteome</keyword>
<dbReference type="PANTHER" id="PTHR30238">
    <property type="entry name" value="MEMBRANE BOUND PREDICTED REDOX MODULATOR"/>
    <property type="match status" value="1"/>
</dbReference>
<feature type="transmembrane region" description="Helical" evidence="6">
    <location>
        <begin position="208"/>
        <end position="229"/>
    </location>
</feature>
<organism evidence="7 8">
    <name type="scientific">Actimicrobium antarcticum</name>
    <dbReference type="NCBI Taxonomy" id="1051899"/>
    <lineage>
        <taxon>Bacteria</taxon>
        <taxon>Pseudomonadati</taxon>
        <taxon>Pseudomonadota</taxon>
        <taxon>Betaproteobacteria</taxon>
        <taxon>Burkholderiales</taxon>
        <taxon>Oxalobacteraceae</taxon>
        <taxon>Actimicrobium</taxon>
    </lineage>
</organism>
<sequence>MDFLLTLNWVAVGQIILIDLLLGGDNAIVIALACRNLPAHLRLKGILWGTAGAIAIRIVLIGFAVTLLQVPYLKLAGGLLLLWIGVKLLSDEGGDHSKLPGSDRLASAIKTIIIADLVMSIDNVIAVASAAGQAAGEHQLLLVVFGILVSVPIVVWGSTLVLKLMERLPLIITFGAGLLGYLAGAMIFTDIALGPWLVSVLPAQALSLQLTGVTLSVPGLVGAVVVVLTGKTLARRNSRAVPEH</sequence>
<dbReference type="Pfam" id="PF03741">
    <property type="entry name" value="TerC"/>
    <property type="match status" value="1"/>
</dbReference>
<name>A0ABP7TC18_9BURK</name>
<evidence type="ECO:0000256" key="5">
    <source>
        <dbReference type="ARBA" id="ARBA00023136"/>
    </source>
</evidence>
<evidence type="ECO:0000256" key="2">
    <source>
        <dbReference type="ARBA" id="ARBA00007511"/>
    </source>
</evidence>
<feature type="transmembrane region" description="Helical" evidence="6">
    <location>
        <begin position="46"/>
        <end position="66"/>
    </location>
</feature>
<evidence type="ECO:0000313" key="8">
    <source>
        <dbReference type="Proteomes" id="UP001501353"/>
    </source>
</evidence>
<dbReference type="NCBIfam" id="TIGR03717">
    <property type="entry name" value="R_switched_YjbE"/>
    <property type="match status" value="1"/>
</dbReference>
<evidence type="ECO:0000256" key="3">
    <source>
        <dbReference type="ARBA" id="ARBA00022692"/>
    </source>
</evidence>
<comment type="caution">
    <text evidence="7">The sequence shown here is derived from an EMBL/GenBank/DDBJ whole genome shotgun (WGS) entry which is preliminary data.</text>
</comment>
<dbReference type="EMBL" id="BAAAZE010000008">
    <property type="protein sequence ID" value="GAA4024123.1"/>
    <property type="molecule type" value="Genomic_DNA"/>
</dbReference>
<dbReference type="RefSeq" id="WP_344763362.1">
    <property type="nucleotide sequence ID" value="NZ_BAAAZE010000008.1"/>
</dbReference>
<keyword evidence="3 6" id="KW-0812">Transmembrane</keyword>
<reference evidence="8" key="1">
    <citation type="journal article" date="2019" name="Int. J. Syst. Evol. Microbiol.">
        <title>The Global Catalogue of Microorganisms (GCM) 10K type strain sequencing project: providing services to taxonomists for standard genome sequencing and annotation.</title>
        <authorList>
            <consortium name="The Broad Institute Genomics Platform"/>
            <consortium name="The Broad Institute Genome Sequencing Center for Infectious Disease"/>
            <person name="Wu L."/>
            <person name="Ma J."/>
        </authorList>
    </citation>
    <scope>NUCLEOTIDE SEQUENCE [LARGE SCALE GENOMIC DNA]</scope>
    <source>
        <strain evidence="8">JCM 16673</strain>
    </source>
</reference>
<evidence type="ECO:0000256" key="1">
    <source>
        <dbReference type="ARBA" id="ARBA00004141"/>
    </source>
</evidence>
<comment type="similarity">
    <text evidence="2">Belongs to the TerC family.</text>
</comment>
<comment type="subcellular location">
    <subcellularLocation>
        <location evidence="1">Membrane</location>
        <topology evidence="1">Multi-pass membrane protein</topology>
    </subcellularLocation>
</comment>
<evidence type="ECO:0000313" key="7">
    <source>
        <dbReference type="EMBL" id="GAA4024123.1"/>
    </source>
</evidence>
<feature type="transmembrane region" description="Helical" evidence="6">
    <location>
        <begin position="140"/>
        <end position="161"/>
    </location>
</feature>
<keyword evidence="4 6" id="KW-1133">Transmembrane helix</keyword>
<proteinExistence type="inferred from homology"/>
<dbReference type="PANTHER" id="PTHR30238:SF4">
    <property type="entry name" value="SLL1022 PROTEIN"/>
    <property type="match status" value="1"/>
</dbReference>
<feature type="transmembrane region" description="Helical" evidence="6">
    <location>
        <begin position="168"/>
        <end position="188"/>
    </location>
</feature>
<feature type="transmembrane region" description="Helical" evidence="6">
    <location>
        <begin position="12"/>
        <end position="34"/>
    </location>
</feature>
<dbReference type="InterPro" id="IPR022301">
    <property type="entry name" value="Integral_membrane_YjbE"/>
</dbReference>
<evidence type="ECO:0000256" key="6">
    <source>
        <dbReference type="SAM" id="Phobius"/>
    </source>
</evidence>
<dbReference type="Proteomes" id="UP001501353">
    <property type="component" value="Unassembled WGS sequence"/>
</dbReference>
<evidence type="ECO:0000256" key="4">
    <source>
        <dbReference type="ARBA" id="ARBA00022989"/>
    </source>
</evidence>
<dbReference type="InterPro" id="IPR005496">
    <property type="entry name" value="Integral_membrane_TerC"/>
</dbReference>